<dbReference type="OMA" id="FFCPRAS"/>
<accession>B8BXZ6</accession>
<dbReference type="HOGENOM" id="CLU_666475_0_0_1"/>
<evidence type="ECO:0000313" key="5">
    <source>
        <dbReference type="Proteomes" id="UP000001449"/>
    </source>
</evidence>
<dbReference type="InterPro" id="IPR053021">
    <property type="entry name" value="Chloroplast_ADK"/>
</dbReference>
<evidence type="ECO:0000313" key="4">
    <source>
        <dbReference type="EMBL" id="EED93797.1"/>
    </source>
</evidence>
<dbReference type="eggNOG" id="ENOG502QRI3">
    <property type="taxonomic scope" value="Eukaryota"/>
</dbReference>
<dbReference type="GeneID" id="7451682"/>
<proteinExistence type="predicted"/>
<dbReference type="STRING" id="35128.B8BXZ6"/>
<dbReference type="KEGG" id="tps:THAPSDRAFT_3506"/>
<evidence type="ECO:0000259" key="3">
    <source>
        <dbReference type="Pfam" id="PF09353"/>
    </source>
</evidence>
<feature type="compositionally biased region" description="Low complexity" evidence="1">
    <location>
        <begin position="50"/>
        <end position="63"/>
    </location>
</feature>
<feature type="signal peptide" evidence="2">
    <location>
        <begin position="1"/>
        <end position="28"/>
    </location>
</feature>
<evidence type="ECO:0000256" key="1">
    <source>
        <dbReference type="SAM" id="MobiDB-lite"/>
    </source>
</evidence>
<feature type="region of interest" description="Disordered" evidence="1">
    <location>
        <begin position="164"/>
        <end position="202"/>
    </location>
</feature>
<dbReference type="InParanoid" id="B8BXZ6"/>
<dbReference type="EMBL" id="CM000640">
    <property type="protein sequence ID" value="EED93797.1"/>
    <property type="molecule type" value="Genomic_DNA"/>
</dbReference>
<name>B8BXZ6_THAPS</name>
<dbReference type="AlphaFoldDB" id="B8BXZ6"/>
<dbReference type="RefSeq" id="XP_002288361.1">
    <property type="nucleotide sequence ID" value="XM_002288325.1"/>
</dbReference>
<dbReference type="PANTHER" id="PTHR35509:SF1">
    <property type="entry name" value="DOMAIN PROTEIN, PUTATIVE (DUF1995)-RELATED"/>
    <property type="match status" value="1"/>
</dbReference>
<dbReference type="Pfam" id="PF09353">
    <property type="entry name" value="DUF1995"/>
    <property type="match status" value="1"/>
</dbReference>
<organism evidence="4 5">
    <name type="scientific">Thalassiosira pseudonana</name>
    <name type="common">Marine diatom</name>
    <name type="synonym">Cyclotella nana</name>
    <dbReference type="NCBI Taxonomy" id="35128"/>
    <lineage>
        <taxon>Eukaryota</taxon>
        <taxon>Sar</taxon>
        <taxon>Stramenopiles</taxon>
        <taxon>Ochrophyta</taxon>
        <taxon>Bacillariophyta</taxon>
        <taxon>Coscinodiscophyceae</taxon>
        <taxon>Thalassiosirophycidae</taxon>
        <taxon>Thalassiosirales</taxon>
        <taxon>Thalassiosiraceae</taxon>
        <taxon>Thalassiosira</taxon>
    </lineage>
</organism>
<sequence>MRIHCSTIAALVASNASSVLLLTPASNAFSPSILKSVKIGNTPSQRCTTSSSSLHLSSPPQQQFPTPLSQPTELPDSLSDAASIAANACKQLAAAQPMVRTRVDFDTSIGDETYTTLKSSTDFMQQFVSSLCVACIPGVSTRKQEEVMRLVQAKAELRELHESLGIEEEEEVDFPDPDAELVASAPPAKKAKEPENKKSDKEEELLQIIANRGSDNSPWIGPKVRIYFPDEGSAALARRDWKSEVPACVEFASCGGVQVSDISKDSIIMFFCPRASEAEFVEDILYKTEEMRGDELLMTVMVNPLLVDMGVTGFGMAGRRLRERLIDGLVPAYYLRTLPWGALTRVWPQLFTVWQEDEDADGGYRLIKAMDRLPSNPEVEDIYDIENGDMNAPSDGFGFLNALGDFVNGMTKL</sequence>
<reference evidence="4 5" key="2">
    <citation type="journal article" date="2008" name="Nature">
        <title>The Phaeodactylum genome reveals the evolutionary history of diatom genomes.</title>
        <authorList>
            <person name="Bowler C."/>
            <person name="Allen A.E."/>
            <person name="Badger J.H."/>
            <person name="Grimwood J."/>
            <person name="Jabbari K."/>
            <person name="Kuo A."/>
            <person name="Maheswari U."/>
            <person name="Martens C."/>
            <person name="Maumus F."/>
            <person name="Otillar R.P."/>
            <person name="Rayko E."/>
            <person name="Salamov A."/>
            <person name="Vandepoele K."/>
            <person name="Beszteri B."/>
            <person name="Gruber A."/>
            <person name="Heijde M."/>
            <person name="Katinka M."/>
            <person name="Mock T."/>
            <person name="Valentin K."/>
            <person name="Verret F."/>
            <person name="Berges J.A."/>
            <person name="Brownlee C."/>
            <person name="Cadoret J.P."/>
            <person name="Chiovitti A."/>
            <person name="Choi C.J."/>
            <person name="Coesel S."/>
            <person name="De Martino A."/>
            <person name="Detter J.C."/>
            <person name="Durkin C."/>
            <person name="Falciatore A."/>
            <person name="Fournet J."/>
            <person name="Haruta M."/>
            <person name="Huysman M.J."/>
            <person name="Jenkins B.D."/>
            <person name="Jiroutova K."/>
            <person name="Jorgensen R.E."/>
            <person name="Joubert Y."/>
            <person name="Kaplan A."/>
            <person name="Kroger N."/>
            <person name="Kroth P.G."/>
            <person name="La Roche J."/>
            <person name="Lindquist E."/>
            <person name="Lommer M."/>
            <person name="Martin-Jezequel V."/>
            <person name="Lopez P.J."/>
            <person name="Lucas S."/>
            <person name="Mangogna M."/>
            <person name="McGinnis K."/>
            <person name="Medlin L.K."/>
            <person name="Montsant A."/>
            <person name="Oudot-Le Secq M.P."/>
            <person name="Napoli C."/>
            <person name="Obornik M."/>
            <person name="Parker M.S."/>
            <person name="Petit J.L."/>
            <person name="Porcel B.M."/>
            <person name="Poulsen N."/>
            <person name="Robison M."/>
            <person name="Rychlewski L."/>
            <person name="Rynearson T.A."/>
            <person name="Schmutz J."/>
            <person name="Shapiro H."/>
            <person name="Siaut M."/>
            <person name="Stanley M."/>
            <person name="Sussman M.R."/>
            <person name="Taylor A.R."/>
            <person name="Vardi A."/>
            <person name="von Dassow P."/>
            <person name="Vyverman W."/>
            <person name="Willis A."/>
            <person name="Wyrwicz L.S."/>
            <person name="Rokhsar D.S."/>
            <person name="Weissenbach J."/>
            <person name="Armbrust E.V."/>
            <person name="Green B.R."/>
            <person name="Van de Peer Y."/>
            <person name="Grigoriev I.V."/>
        </authorList>
    </citation>
    <scope>NUCLEOTIDE SEQUENCE [LARGE SCALE GENOMIC DNA]</scope>
    <source>
        <strain evidence="4 5">CCMP1335</strain>
    </source>
</reference>
<evidence type="ECO:0000256" key="2">
    <source>
        <dbReference type="SAM" id="SignalP"/>
    </source>
</evidence>
<dbReference type="InterPro" id="IPR018962">
    <property type="entry name" value="DUF1995"/>
</dbReference>
<feature type="region of interest" description="Disordered" evidence="1">
    <location>
        <begin position="42"/>
        <end position="75"/>
    </location>
</feature>
<gene>
    <name evidence="4" type="ORF">THAPSDRAFT_3506</name>
</gene>
<keyword evidence="5" id="KW-1185">Reference proteome</keyword>
<reference evidence="4 5" key="1">
    <citation type="journal article" date="2004" name="Science">
        <title>The genome of the diatom Thalassiosira pseudonana: ecology, evolution, and metabolism.</title>
        <authorList>
            <person name="Armbrust E.V."/>
            <person name="Berges J.A."/>
            <person name="Bowler C."/>
            <person name="Green B.R."/>
            <person name="Martinez D."/>
            <person name="Putnam N.H."/>
            <person name="Zhou S."/>
            <person name="Allen A.E."/>
            <person name="Apt K.E."/>
            <person name="Bechner M."/>
            <person name="Brzezinski M.A."/>
            <person name="Chaal B.K."/>
            <person name="Chiovitti A."/>
            <person name="Davis A.K."/>
            <person name="Demarest M.S."/>
            <person name="Detter J.C."/>
            <person name="Glavina T."/>
            <person name="Goodstein D."/>
            <person name="Hadi M.Z."/>
            <person name="Hellsten U."/>
            <person name="Hildebrand M."/>
            <person name="Jenkins B.D."/>
            <person name="Jurka J."/>
            <person name="Kapitonov V.V."/>
            <person name="Kroger N."/>
            <person name="Lau W.W."/>
            <person name="Lane T.W."/>
            <person name="Larimer F.W."/>
            <person name="Lippmeier J.C."/>
            <person name="Lucas S."/>
            <person name="Medina M."/>
            <person name="Montsant A."/>
            <person name="Obornik M."/>
            <person name="Parker M.S."/>
            <person name="Palenik B."/>
            <person name="Pazour G.J."/>
            <person name="Richardson P.M."/>
            <person name="Rynearson T.A."/>
            <person name="Saito M.A."/>
            <person name="Schwartz D.C."/>
            <person name="Thamatrakoln K."/>
            <person name="Valentin K."/>
            <person name="Vardi A."/>
            <person name="Wilkerson F.P."/>
            <person name="Rokhsar D.S."/>
        </authorList>
    </citation>
    <scope>NUCLEOTIDE SEQUENCE [LARGE SCALE GENOMIC DNA]</scope>
    <source>
        <strain evidence="4 5">CCMP1335</strain>
    </source>
</reference>
<feature type="compositionally biased region" description="Acidic residues" evidence="1">
    <location>
        <begin position="165"/>
        <end position="179"/>
    </location>
</feature>
<protein>
    <recommendedName>
        <fullName evidence="3">DUF1995 domain-containing protein</fullName>
    </recommendedName>
</protein>
<feature type="compositionally biased region" description="Basic and acidic residues" evidence="1">
    <location>
        <begin position="190"/>
        <end position="201"/>
    </location>
</feature>
<dbReference type="Proteomes" id="UP000001449">
    <property type="component" value="Chromosome 3"/>
</dbReference>
<dbReference type="PaxDb" id="35128-Thaps3506"/>
<keyword evidence="2" id="KW-0732">Signal</keyword>
<feature type="chain" id="PRO_5002869445" description="DUF1995 domain-containing protein" evidence="2">
    <location>
        <begin position="29"/>
        <end position="413"/>
    </location>
</feature>
<dbReference type="PANTHER" id="PTHR35509">
    <property type="entry name" value="DOMAIN PROTEIN, PUTATIVE (DUF1995)-RELATED"/>
    <property type="match status" value="1"/>
</dbReference>
<feature type="domain" description="DUF1995" evidence="3">
    <location>
        <begin position="215"/>
        <end position="380"/>
    </location>
</feature>